<feature type="signal peptide" evidence="1">
    <location>
        <begin position="1"/>
        <end position="19"/>
    </location>
</feature>
<evidence type="ECO:0000313" key="2">
    <source>
        <dbReference type="EMBL" id="NRQ44462.1"/>
    </source>
</evidence>
<accession>A0A7Y5EK30</accession>
<organism evidence="2 3">
    <name type="scientific">Rheinheimera lutimaris</name>
    <dbReference type="NCBI Taxonomy" id="2740584"/>
    <lineage>
        <taxon>Bacteria</taxon>
        <taxon>Pseudomonadati</taxon>
        <taxon>Pseudomonadota</taxon>
        <taxon>Gammaproteobacteria</taxon>
        <taxon>Chromatiales</taxon>
        <taxon>Chromatiaceae</taxon>
        <taxon>Rheinheimera</taxon>
    </lineage>
</organism>
<dbReference type="Proteomes" id="UP000523161">
    <property type="component" value="Unassembled WGS sequence"/>
</dbReference>
<dbReference type="EMBL" id="JABSOD010000030">
    <property type="protein sequence ID" value="NRQ44462.1"/>
    <property type="molecule type" value="Genomic_DNA"/>
</dbReference>
<proteinExistence type="predicted"/>
<dbReference type="AlphaFoldDB" id="A0A7Y5EK30"/>
<evidence type="ECO:0000313" key="3">
    <source>
        <dbReference type="Proteomes" id="UP000523161"/>
    </source>
</evidence>
<reference evidence="2 3" key="1">
    <citation type="submission" date="2020-06" db="EMBL/GenBank/DDBJ databases">
        <title>Rheinheimera sp. nov., a marine bacterium isolated from coastal.</title>
        <authorList>
            <person name="Yu Q."/>
            <person name="Qi Y."/>
            <person name="Pu J."/>
        </authorList>
    </citation>
    <scope>NUCLEOTIDE SEQUENCE [LARGE SCALE GENOMIC DNA]</scope>
    <source>
        <strain evidence="2 3">YQF-2</strain>
    </source>
</reference>
<dbReference type="RefSeq" id="WP_173502687.1">
    <property type="nucleotide sequence ID" value="NZ_JABSOD010000030.1"/>
</dbReference>
<keyword evidence="1" id="KW-0732">Signal</keyword>
<sequence length="197" mass="21430">MKFSILKAVFIVAATSFLAACSSTNYMVHQIDAGTEGNKEKISLKDNSFHLVNGGDGIKTTLILLQEKPAEGSGASALNIANEYLAKHTQAIVAEKEILTTEQALEAAVSNNSGYLVYSQVEIWTDPLGINCTKHYYDQASVLLSIYSLSDKSLISTSRLSAKSCPHTVNGIPVTTGSPEKLFETLFDKWFNENFTL</sequence>
<feature type="chain" id="PRO_5031525802" description="DUF4823 domain-containing protein" evidence="1">
    <location>
        <begin position="20"/>
        <end position="197"/>
    </location>
</feature>
<evidence type="ECO:0008006" key="4">
    <source>
        <dbReference type="Google" id="ProtNLM"/>
    </source>
</evidence>
<comment type="caution">
    <text evidence="2">The sequence shown here is derived from an EMBL/GenBank/DDBJ whole genome shotgun (WGS) entry which is preliminary data.</text>
</comment>
<dbReference type="PROSITE" id="PS51257">
    <property type="entry name" value="PROKAR_LIPOPROTEIN"/>
    <property type="match status" value="1"/>
</dbReference>
<keyword evidence="3" id="KW-1185">Reference proteome</keyword>
<gene>
    <name evidence="2" type="ORF">HRH59_18135</name>
</gene>
<protein>
    <recommendedName>
        <fullName evidence="4">DUF4823 domain-containing protein</fullName>
    </recommendedName>
</protein>
<evidence type="ECO:0000256" key="1">
    <source>
        <dbReference type="SAM" id="SignalP"/>
    </source>
</evidence>
<name>A0A7Y5EK30_9GAMM</name>